<dbReference type="STRING" id="1202724.AM493_18470"/>
<evidence type="ECO:0008006" key="4">
    <source>
        <dbReference type="Google" id="ProtNLM"/>
    </source>
</evidence>
<protein>
    <recommendedName>
        <fullName evidence="4">Lipocalin-like domain-containing protein</fullName>
    </recommendedName>
</protein>
<evidence type="ECO:0000313" key="3">
    <source>
        <dbReference type="Proteomes" id="UP000037755"/>
    </source>
</evidence>
<organism evidence="2 3">
    <name type="scientific">Flavobacterium akiainvivens</name>
    <dbReference type="NCBI Taxonomy" id="1202724"/>
    <lineage>
        <taxon>Bacteria</taxon>
        <taxon>Pseudomonadati</taxon>
        <taxon>Bacteroidota</taxon>
        <taxon>Flavobacteriia</taxon>
        <taxon>Flavobacteriales</taxon>
        <taxon>Flavobacteriaceae</taxon>
        <taxon>Flavobacterium</taxon>
    </lineage>
</organism>
<sequence length="156" mass="17650">MIKNIFTVVALFVMAVGAQAQKKVTEKDLQGRWNMTAFNMGGIILDLKKGDVTFEEEIGANLDEATKTSLKQSLMETLEGFKTSYMEFKGKEVVVHLETADTADYTIEEEDGIQYIVMTYREDGSVDDFQVELNAKELHLLTEDDGTVIEFVYEKK</sequence>
<feature type="chain" id="PRO_5005839054" description="Lipocalin-like domain-containing protein" evidence="1">
    <location>
        <begin position="21"/>
        <end position="156"/>
    </location>
</feature>
<keyword evidence="1" id="KW-0732">Signal</keyword>
<gene>
    <name evidence="2" type="ORF">AM493_18470</name>
</gene>
<accession>A0A0M9VJI8</accession>
<feature type="signal peptide" evidence="1">
    <location>
        <begin position="1"/>
        <end position="20"/>
    </location>
</feature>
<dbReference type="PATRIC" id="fig|1202724.3.peg.3836"/>
<reference evidence="2 3" key="1">
    <citation type="submission" date="2015-08" db="EMBL/GenBank/DDBJ databases">
        <title>Whole genome sequence of Flavobacterium akiainvivens IK-1T, from decaying Wikstroemia oahuensis, an endemic Hawaiian shrub.</title>
        <authorList>
            <person name="Wan X."/>
            <person name="Hou S."/>
            <person name="Saito J."/>
            <person name="Donachie S."/>
        </authorList>
    </citation>
    <scope>NUCLEOTIDE SEQUENCE [LARGE SCALE GENOMIC DNA]</scope>
    <source>
        <strain evidence="2 3">IK-1</strain>
    </source>
</reference>
<evidence type="ECO:0000313" key="2">
    <source>
        <dbReference type="EMBL" id="KOS07816.1"/>
    </source>
</evidence>
<evidence type="ECO:0000256" key="1">
    <source>
        <dbReference type="SAM" id="SignalP"/>
    </source>
</evidence>
<name>A0A0M9VJI8_9FLAO</name>
<dbReference type="AlphaFoldDB" id="A0A0M9VJI8"/>
<dbReference type="OrthoDB" id="1350775at2"/>
<comment type="caution">
    <text evidence="2">The sequence shown here is derived from an EMBL/GenBank/DDBJ whole genome shotgun (WGS) entry which is preliminary data.</text>
</comment>
<proteinExistence type="predicted"/>
<dbReference type="RefSeq" id="WP_054409533.1">
    <property type="nucleotide sequence ID" value="NZ_FOYA01000002.1"/>
</dbReference>
<dbReference type="EMBL" id="LIYD01000005">
    <property type="protein sequence ID" value="KOS07816.1"/>
    <property type="molecule type" value="Genomic_DNA"/>
</dbReference>
<dbReference type="Proteomes" id="UP000037755">
    <property type="component" value="Unassembled WGS sequence"/>
</dbReference>
<keyword evidence="3" id="KW-1185">Reference proteome</keyword>